<gene>
    <name evidence="3" type="ORF">Pmani_016033</name>
</gene>
<feature type="signal peptide" evidence="2">
    <location>
        <begin position="1"/>
        <end position="19"/>
    </location>
</feature>
<name>A0AAE1PSK9_9EUCA</name>
<evidence type="ECO:0000313" key="4">
    <source>
        <dbReference type="Proteomes" id="UP001292094"/>
    </source>
</evidence>
<comment type="caution">
    <text evidence="3">The sequence shown here is derived from an EMBL/GenBank/DDBJ whole genome shotgun (WGS) entry which is preliminary data.</text>
</comment>
<dbReference type="Proteomes" id="UP001292094">
    <property type="component" value="Unassembled WGS sequence"/>
</dbReference>
<evidence type="ECO:0000256" key="2">
    <source>
        <dbReference type="SAM" id="SignalP"/>
    </source>
</evidence>
<evidence type="ECO:0000313" key="3">
    <source>
        <dbReference type="EMBL" id="KAK4312569.1"/>
    </source>
</evidence>
<proteinExistence type="predicted"/>
<dbReference type="EMBL" id="JAWZYT010001400">
    <property type="protein sequence ID" value="KAK4312569.1"/>
    <property type="molecule type" value="Genomic_DNA"/>
</dbReference>
<evidence type="ECO:0000256" key="1">
    <source>
        <dbReference type="SAM" id="MobiDB-lite"/>
    </source>
</evidence>
<keyword evidence="2" id="KW-0732">Signal</keyword>
<feature type="region of interest" description="Disordered" evidence="1">
    <location>
        <begin position="88"/>
        <end position="113"/>
    </location>
</feature>
<organism evidence="3 4">
    <name type="scientific">Petrolisthes manimaculis</name>
    <dbReference type="NCBI Taxonomy" id="1843537"/>
    <lineage>
        <taxon>Eukaryota</taxon>
        <taxon>Metazoa</taxon>
        <taxon>Ecdysozoa</taxon>
        <taxon>Arthropoda</taxon>
        <taxon>Crustacea</taxon>
        <taxon>Multicrustacea</taxon>
        <taxon>Malacostraca</taxon>
        <taxon>Eumalacostraca</taxon>
        <taxon>Eucarida</taxon>
        <taxon>Decapoda</taxon>
        <taxon>Pleocyemata</taxon>
        <taxon>Anomura</taxon>
        <taxon>Galatheoidea</taxon>
        <taxon>Porcellanidae</taxon>
        <taxon>Petrolisthes</taxon>
    </lineage>
</organism>
<feature type="chain" id="PRO_5042118896" evidence="2">
    <location>
        <begin position="20"/>
        <end position="113"/>
    </location>
</feature>
<keyword evidence="4" id="KW-1185">Reference proteome</keyword>
<dbReference type="AlphaFoldDB" id="A0AAE1PSK9"/>
<reference evidence="3" key="1">
    <citation type="submission" date="2023-11" db="EMBL/GenBank/DDBJ databases">
        <title>Genome assemblies of two species of porcelain crab, Petrolisthes cinctipes and Petrolisthes manimaculis (Anomura: Porcellanidae).</title>
        <authorList>
            <person name="Angst P."/>
        </authorList>
    </citation>
    <scope>NUCLEOTIDE SEQUENCE</scope>
    <source>
        <strain evidence="3">PB745_02</strain>
        <tissue evidence="3">Gill</tissue>
    </source>
</reference>
<accession>A0AAE1PSK9</accession>
<sequence length="113" mass="12672">MKVLLLLLLLSCLAALTLASPLPRPQERAPRLFIPRAVIDTVVNTVQGFPSALGLLNTLIPDVTKTFPCGTNGGEMCTISIENRRRRRRRGLGQLNDEGKKHYDDERESWTMK</sequence>
<feature type="compositionally biased region" description="Basic and acidic residues" evidence="1">
    <location>
        <begin position="97"/>
        <end position="113"/>
    </location>
</feature>
<protein>
    <submittedName>
        <fullName evidence="3">Uncharacterized protein</fullName>
    </submittedName>
</protein>